<evidence type="ECO:0000256" key="1">
    <source>
        <dbReference type="ARBA" id="ARBA00004123"/>
    </source>
</evidence>
<dbReference type="EMBL" id="OX451739">
    <property type="protein sequence ID" value="CAI8610988.1"/>
    <property type="molecule type" value="Genomic_DNA"/>
</dbReference>
<sequence length="236" mass="25366">MPLSLDTNGRSSFADYVSICNQDFPEEDSDSDSCVSSHSSLGSDSSEDCSDREDSGEVEKKSGLDSMNDLEQDLPVKKGISNFYIGKSKSFTNLAEAAGATCVQEIVKAEDPYAKKRKDSLARNILIGRSRSYANVGGISNSKRTSNLGRRTSCLNLSSNADSSDEVKSSTSRSTSPPCPLPPRHPLANASRLRPSPPTRDLPLRSYSWSDLNSVAEGHDLAGLAICSGNKDNKVH</sequence>
<dbReference type="Proteomes" id="UP001157006">
    <property type="component" value="Chromosome 4"/>
</dbReference>
<dbReference type="AlphaFoldDB" id="A0AAV1AMS7"/>
<protein>
    <submittedName>
        <fullName evidence="4">Uncharacterized protein</fullName>
    </submittedName>
</protein>
<proteinExistence type="predicted"/>
<accession>A0AAV1AMS7</accession>
<keyword evidence="5" id="KW-1185">Reference proteome</keyword>
<dbReference type="InterPro" id="IPR051992">
    <property type="entry name" value="OxStress_Response_Reg"/>
</dbReference>
<feature type="region of interest" description="Disordered" evidence="3">
    <location>
        <begin position="136"/>
        <end position="199"/>
    </location>
</feature>
<feature type="compositionally biased region" description="Basic and acidic residues" evidence="3">
    <location>
        <begin position="52"/>
        <end position="63"/>
    </location>
</feature>
<evidence type="ECO:0000313" key="5">
    <source>
        <dbReference type="Proteomes" id="UP001157006"/>
    </source>
</evidence>
<dbReference type="GO" id="GO:0005634">
    <property type="term" value="C:nucleus"/>
    <property type="evidence" value="ECO:0007669"/>
    <property type="project" value="UniProtKB-SubCell"/>
</dbReference>
<gene>
    <name evidence="4" type="ORF">VFH_IV208040</name>
</gene>
<evidence type="ECO:0000256" key="3">
    <source>
        <dbReference type="SAM" id="MobiDB-lite"/>
    </source>
</evidence>
<dbReference type="GO" id="GO:0006950">
    <property type="term" value="P:response to stress"/>
    <property type="evidence" value="ECO:0007669"/>
    <property type="project" value="UniProtKB-ARBA"/>
</dbReference>
<reference evidence="4 5" key="1">
    <citation type="submission" date="2023-01" db="EMBL/GenBank/DDBJ databases">
        <authorList>
            <person name="Kreplak J."/>
        </authorList>
    </citation>
    <scope>NUCLEOTIDE SEQUENCE [LARGE SCALE GENOMIC DNA]</scope>
</reference>
<feature type="compositionally biased region" description="Polar residues" evidence="3">
    <location>
        <begin position="138"/>
        <end position="162"/>
    </location>
</feature>
<comment type="subcellular location">
    <subcellularLocation>
        <location evidence="1">Nucleus</location>
    </subcellularLocation>
</comment>
<feature type="region of interest" description="Disordered" evidence="3">
    <location>
        <begin position="24"/>
        <end position="70"/>
    </location>
</feature>
<evidence type="ECO:0000256" key="2">
    <source>
        <dbReference type="ARBA" id="ARBA00023242"/>
    </source>
</evidence>
<keyword evidence="2" id="KW-0539">Nucleus</keyword>
<dbReference type="PANTHER" id="PTHR33172">
    <property type="entry name" value="OS08G0516900 PROTEIN"/>
    <property type="match status" value="1"/>
</dbReference>
<name>A0AAV1AMS7_VICFA</name>
<dbReference type="PANTHER" id="PTHR33172:SF96">
    <property type="entry name" value="PROTEIN OXIDATIVE STRESS 3 LIKE 3"/>
    <property type="match status" value="1"/>
</dbReference>
<evidence type="ECO:0000313" key="4">
    <source>
        <dbReference type="EMBL" id="CAI8610988.1"/>
    </source>
</evidence>
<feature type="compositionally biased region" description="Low complexity" evidence="3">
    <location>
        <begin position="32"/>
        <end position="44"/>
    </location>
</feature>
<organism evidence="4 5">
    <name type="scientific">Vicia faba</name>
    <name type="common">Broad bean</name>
    <name type="synonym">Faba vulgaris</name>
    <dbReference type="NCBI Taxonomy" id="3906"/>
    <lineage>
        <taxon>Eukaryota</taxon>
        <taxon>Viridiplantae</taxon>
        <taxon>Streptophyta</taxon>
        <taxon>Embryophyta</taxon>
        <taxon>Tracheophyta</taxon>
        <taxon>Spermatophyta</taxon>
        <taxon>Magnoliopsida</taxon>
        <taxon>eudicotyledons</taxon>
        <taxon>Gunneridae</taxon>
        <taxon>Pentapetalae</taxon>
        <taxon>rosids</taxon>
        <taxon>fabids</taxon>
        <taxon>Fabales</taxon>
        <taxon>Fabaceae</taxon>
        <taxon>Papilionoideae</taxon>
        <taxon>50 kb inversion clade</taxon>
        <taxon>NPAAA clade</taxon>
        <taxon>Hologalegina</taxon>
        <taxon>IRL clade</taxon>
        <taxon>Fabeae</taxon>
        <taxon>Vicia</taxon>
    </lineage>
</organism>